<organism evidence="2 3">
    <name type="scientific">Singulisphaera acidiphila (strain ATCC BAA-1392 / DSM 18658 / VKM B-2454 / MOB10)</name>
    <dbReference type="NCBI Taxonomy" id="886293"/>
    <lineage>
        <taxon>Bacteria</taxon>
        <taxon>Pseudomonadati</taxon>
        <taxon>Planctomycetota</taxon>
        <taxon>Planctomycetia</taxon>
        <taxon>Isosphaerales</taxon>
        <taxon>Isosphaeraceae</taxon>
        <taxon>Singulisphaera</taxon>
    </lineage>
</organism>
<proteinExistence type="predicted"/>
<dbReference type="HOGENOM" id="CLU_990069_0_0_0"/>
<dbReference type="Proteomes" id="UP000010798">
    <property type="component" value="Chromosome"/>
</dbReference>
<dbReference type="EMBL" id="CP003364">
    <property type="protein sequence ID" value="AGA26021.1"/>
    <property type="molecule type" value="Genomic_DNA"/>
</dbReference>
<accession>L0DBJ4</accession>
<evidence type="ECO:0000313" key="3">
    <source>
        <dbReference type="Proteomes" id="UP000010798"/>
    </source>
</evidence>
<name>L0DBJ4_SINAD</name>
<gene>
    <name evidence="2" type="ordered locus">Sinac_1643</name>
</gene>
<dbReference type="KEGG" id="saci:Sinac_1643"/>
<dbReference type="AlphaFoldDB" id="L0DBJ4"/>
<dbReference type="STRING" id="886293.Sinac_1643"/>
<dbReference type="RefSeq" id="WP_015245191.1">
    <property type="nucleotide sequence ID" value="NC_019892.1"/>
</dbReference>
<sequence>MSYERRGNRLYFYRGYREGRRLVRFYAGGGSQGEQAATEHAEMIAARRAARESARKDRGEARAESNRLETRILTYHKQIETLFRKAMNEAGLVWHNYEWRLVMRKPKPSTSEFFSSLKEEQARRLLLEDKTGDAARSLGGDLHEEVIAALLKRVADPSQRAAIRHEAQRVGSSLDRPGQTVIEMLLIQRIVLHWMSMHIFDIQSIKSLDALQYGAIQECDFLDRRRMRSEKLYQLSLKNLDLLRARAIQLKATVDQIEQKAQVKKAKSRRSTPPALTLTGT</sequence>
<keyword evidence="3" id="KW-1185">Reference proteome</keyword>
<dbReference type="OrthoDB" id="10014357at2"/>
<feature type="region of interest" description="Disordered" evidence="1">
    <location>
        <begin position="261"/>
        <end position="281"/>
    </location>
</feature>
<protein>
    <submittedName>
        <fullName evidence="2">Uncharacterized protein</fullName>
    </submittedName>
</protein>
<evidence type="ECO:0000256" key="1">
    <source>
        <dbReference type="SAM" id="MobiDB-lite"/>
    </source>
</evidence>
<evidence type="ECO:0000313" key="2">
    <source>
        <dbReference type="EMBL" id="AGA26021.1"/>
    </source>
</evidence>
<reference evidence="2 3" key="1">
    <citation type="submission" date="2012-02" db="EMBL/GenBank/DDBJ databases">
        <title>Complete sequence of chromosome of Singulisphaera acidiphila DSM 18658.</title>
        <authorList>
            <consortium name="US DOE Joint Genome Institute (JGI-PGF)"/>
            <person name="Lucas S."/>
            <person name="Copeland A."/>
            <person name="Lapidus A."/>
            <person name="Glavina del Rio T."/>
            <person name="Dalin E."/>
            <person name="Tice H."/>
            <person name="Bruce D."/>
            <person name="Goodwin L."/>
            <person name="Pitluck S."/>
            <person name="Peters L."/>
            <person name="Ovchinnikova G."/>
            <person name="Chertkov O."/>
            <person name="Kyrpides N."/>
            <person name="Mavromatis K."/>
            <person name="Ivanova N."/>
            <person name="Brettin T."/>
            <person name="Detter J.C."/>
            <person name="Han C."/>
            <person name="Larimer F."/>
            <person name="Land M."/>
            <person name="Hauser L."/>
            <person name="Markowitz V."/>
            <person name="Cheng J.-F."/>
            <person name="Hugenholtz P."/>
            <person name="Woyke T."/>
            <person name="Wu D."/>
            <person name="Tindall B."/>
            <person name="Pomrenke H."/>
            <person name="Brambilla E."/>
            <person name="Klenk H.-P."/>
            <person name="Eisen J.A."/>
        </authorList>
    </citation>
    <scope>NUCLEOTIDE SEQUENCE [LARGE SCALE GENOMIC DNA]</scope>
    <source>
        <strain evidence="3">ATCC BAA-1392 / DSM 18658 / VKM B-2454 / MOB10</strain>
    </source>
</reference>